<name>A0A6A6W8C2_9PEZI</name>
<protein>
    <recommendedName>
        <fullName evidence="7">Grh/CP2 DB domain-containing protein</fullName>
    </recommendedName>
</protein>
<dbReference type="OrthoDB" id="7680836at2759"/>
<dbReference type="AlphaFoldDB" id="A0A6A6W8C2"/>
<evidence type="ECO:0000259" key="7">
    <source>
        <dbReference type="PROSITE" id="PS51968"/>
    </source>
</evidence>
<sequence>MFSNRTTRKPNEQLLADFKSNYGGSLAAASRHSNPTQPTAGTSLTDALDVAVHFHNRHPDDLDDFKDSDPTPKAGDWATQTPGPSFLDPTSAAFHDLEHQRSVIFTPTPGGTTRHHMIAGDLSMPTPGGNFNYMQFHTPSSMSSGSDPTLQLQGPQVTTHNMHDFAHPTAFASHMFHDPFHAEIGTIQHSAMQHGMPPQQTFAPHEFYHHPTAYEQIPQTIEESPLESMHGDIDMSEHSPVMTFHPPQFGVQVQQNRPESLIQQFRWRVSLNAPTAMIKSADEIPITYLNKGQAYSVRIKDSTPGQASSVPNRYRTFIRVSYEDEQQRQRPGSCWQLWKEGRGTSEAHQRGGRLQAVEFVESTQAGGAEITGRPSIELESSSFDGFCVNWTAVPNQNPECSVAVRFNFLSTDFSHSKGVKGIPVRLCAKTELLSSQQPQADTGEFANQELAFCKVKLFRDHGAERKLTNDTSHTRKQIEKLLQQIQQMEAGIKDPGKRRRSGTVVKPPVSQKPGKVPKHRRTWSATDGASGSAEEDLRAKLKGFQDMESSTFPETLFYLKGEELDDPDLHPVQLPGMLQDIAKAEMTDAANWDKQSVAENSSVVSPSPSSMSLNSSGERRETSLHQAVPFSRVSSNEWRNLPGQTATGDMVPGVKQHLSPPSLPLKLPKSDSHQDMIEAVDVDPDYQPPPERAIKPVACFFVRPTIAGDRSEDDYYYRAVYLMQHTLMDLVRGIAGKLNIEPTLVVETIRIHPDKGFKIYLDDEAVREIPEGQDMLAEFHPTGDQAPVKREWEAGASDVQVDGDVTTTKNVTTSGYALHLRY</sequence>
<dbReference type="Proteomes" id="UP000799437">
    <property type="component" value="Unassembled WGS sequence"/>
</dbReference>
<feature type="compositionally biased region" description="Basic and acidic residues" evidence="6">
    <location>
        <begin position="58"/>
        <end position="70"/>
    </location>
</feature>
<accession>A0A6A6W8C2</accession>
<feature type="domain" description="Grh/CP2 DB" evidence="7">
    <location>
        <begin position="263"/>
        <end position="528"/>
    </location>
</feature>
<evidence type="ECO:0000256" key="5">
    <source>
        <dbReference type="ARBA" id="ARBA00023242"/>
    </source>
</evidence>
<evidence type="ECO:0000256" key="1">
    <source>
        <dbReference type="ARBA" id="ARBA00004123"/>
    </source>
</evidence>
<evidence type="ECO:0000313" key="8">
    <source>
        <dbReference type="EMBL" id="KAF2758274.1"/>
    </source>
</evidence>
<dbReference type="Pfam" id="PF04516">
    <property type="entry name" value="CP2"/>
    <property type="match status" value="1"/>
</dbReference>
<proteinExistence type="predicted"/>
<feature type="region of interest" description="Disordered" evidence="6">
    <location>
        <begin position="58"/>
        <end position="83"/>
    </location>
</feature>
<evidence type="ECO:0000256" key="2">
    <source>
        <dbReference type="ARBA" id="ARBA00023015"/>
    </source>
</evidence>
<evidence type="ECO:0000256" key="6">
    <source>
        <dbReference type="SAM" id="MobiDB-lite"/>
    </source>
</evidence>
<dbReference type="RefSeq" id="XP_033600725.1">
    <property type="nucleotide sequence ID" value="XM_033741247.1"/>
</dbReference>
<organism evidence="8 9">
    <name type="scientific">Pseudovirgaria hyperparasitica</name>
    <dbReference type="NCBI Taxonomy" id="470096"/>
    <lineage>
        <taxon>Eukaryota</taxon>
        <taxon>Fungi</taxon>
        <taxon>Dikarya</taxon>
        <taxon>Ascomycota</taxon>
        <taxon>Pezizomycotina</taxon>
        <taxon>Dothideomycetes</taxon>
        <taxon>Dothideomycetes incertae sedis</taxon>
        <taxon>Acrospermales</taxon>
        <taxon>Acrospermaceae</taxon>
        <taxon>Pseudovirgaria</taxon>
    </lineage>
</organism>
<gene>
    <name evidence="8" type="ORF">EJ05DRAFT_383029</name>
</gene>
<keyword evidence="5" id="KW-0539">Nucleus</keyword>
<feature type="region of interest" description="Disordered" evidence="6">
    <location>
        <begin position="596"/>
        <end position="624"/>
    </location>
</feature>
<dbReference type="InterPro" id="IPR057520">
    <property type="entry name" value="GRHL1/CP2_C"/>
</dbReference>
<dbReference type="EMBL" id="ML996572">
    <property type="protein sequence ID" value="KAF2758274.1"/>
    <property type="molecule type" value="Genomic_DNA"/>
</dbReference>
<dbReference type="PANTHER" id="PTHR11037:SF20">
    <property type="entry name" value="PROTEIN GRAINYHEAD"/>
    <property type="match status" value="1"/>
</dbReference>
<keyword evidence="2" id="KW-0805">Transcription regulation</keyword>
<evidence type="ECO:0000256" key="3">
    <source>
        <dbReference type="ARBA" id="ARBA00023125"/>
    </source>
</evidence>
<reference evidence="8" key="1">
    <citation type="journal article" date="2020" name="Stud. Mycol.">
        <title>101 Dothideomycetes genomes: a test case for predicting lifestyles and emergence of pathogens.</title>
        <authorList>
            <person name="Haridas S."/>
            <person name="Albert R."/>
            <person name="Binder M."/>
            <person name="Bloem J."/>
            <person name="Labutti K."/>
            <person name="Salamov A."/>
            <person name="Andreopoulos B."/>
            <person name="Baker S."/>
            <person name="Barry K."/>
            <person name="Bills G."/>
            <person name="Bluhm B."/>
            <person name="Cannon C."/>
            <person name="Castanera R."/>
            <person name="Culley D."/>
            <person name="Daum C."/>
            <person name="Ezra D."/>
            <person name="Gonzalez J."/>
            <person name="Henrissat B."/>
            <person name="Kuo A."/>
            <person name="Liang C."/>
            <person name="Lipzen A."/>
            <person name="Lutzoni F."/>
            <person name="Magnuson J."/>
            <person name="Mondo S."/>
            <person name="Nolan M."/>
            <person name="Ohm R."/>
            <person name="Pangilinan J."/>
            <person name="Park H.-J."/>
            <person name="Ramirez L."/>
            <person name="Alfaro M."/>
            <person name="Sun H."/>
            <person name="Tritt A."/>
            <person name="Yoshinaga Y."/>
            <person name="Zwiers L.-H."/>
            <person name="Turgeon B."/>
            <person name="Goodwin S."/>
            <person name="Spatafora J."/>
            <person name="Crous P."/>
            <person name="Grigoriev I."/>
        </authorList>
    </citation>
    <scope>NUCLEOTIDE SEQUENCE</scope>
    <source>
        <strain evidence="8">CBS 121739</strain>
    </source>
</reference>
<dbReference type="GO" id="GO:0005634">
    <property type="term" value="C:nucleus"/>
    <property type="evidence" value="ECO:0007669"/>
    <property type="project" value="UniProtKB-SubCell"/>
</dbReference>
<keyword evidence="9" id="KW-1185">Reference proteome</keyword>
<feature type="region of interest" description="Disordered" evidence="6">
    <location>
        <begin position="489"/>
        <end position="534"/>
    </location>
</feature>
<dbReference type="GO" id="GO:0000978">
    <property type="term" value="F:RNA polymerase II cis-regulatory region sequence-specific DNA binding"/>
    <property type="evidence" value="ECO:0007669"/>
    <property type="project" value="TreeGrafter"/>
</dbReference>
<feature type="compositionally biased region" description="Low complexity" evidence="6">
    <location>
        <begin position="600"/>
        <end position="616"/>
    </location>
</feature>
<keyword evidence="3" id="KW-0238">DNA-binding</keyword>
<dbReference type="InterPro" id="IPR007604">
    <property type="entry name" value="CP2"/>
</dbReference>
<evidence type="ECO:0000313" key="9">
    <source>
        <dbReference type="Proteomes" id="UP000799437"/>
    </source>
</evidence>
<dbReference type="InterPro" id="IPR040167">
    <property type="entry name" value="TF_CP2-like"/>
</dbReference>
<keyword evidence="4" id="KW-0804">Transcription</keyword>
<dbReference type="PROSITE" id="PS51968">
    <property type="entry name" value="GRH_CP2_DB"/>
    <property type="match status" value="1"/>
</dbReference>
<comment type="subcellular location">
    <subcellularLocation>
        <location evidence="1">Nucleus</location>
    </subcellularLocation>
</comment>
<dbReference type="PANTHER" id="PTHR11037">
    <property type="entry name" value="TRANSCRIPTION FACTOR CP2"/>
    <property type="match status" value="1"/>
</dbReference>
<evidence type="ECO:0000256" key="4">
    <source>
        <dbReference type="ARBA" id="ARBA00023163"/>
    </source>
</evidence>
<dbReference type="GO" id="GO:0001228">
    <property type="term" value="F:DNA-binding transcription activator activity, RNA polymerase II-specific"/>
    <property type="evidence" value="ECO:0007669"/>
    <property type="project" value="TreeGrafter"/>
</dbReference>
<dbReference type="Pfam" id="PF25416">
    <property type="entry name" value="GRHL1_C"/>
    <property type="match status" value="1"/>
</dbReference>
<dbReference type="GeneID" id="54482301"/>